<keyword evidence="1" id="KW-0812">Transmembrane</keyword>
<evidence type="ECO:0000313" key="2">
    <source>
        <dbReference type="EMBL" id="KAG8098153.1"/>
    </source>
</evidence>
<evidence type="ECO:0000313" key="3">
    <source>
        <dbReference type="Proteomes" id="UP000729402"/>
    </source>
</evidence>
<keyword evidence="3" id="KW-1185">Reference proteome</keyword>
<name>A0A8J5WVX0_ZIZPA</name>
<gene>
    <name evidence="2" type="ORF">GUJ93_ZPchr0013g36088</name>
</gene>
<sequence>MGINNKQTERAAGSRLHLLTHPSHAPSSLYLTFLVRRRLVPLLRRHKMTMLTAPVVAVVLLLTWAADLLARMTLAEKIGQMTQIERQVASPQVLKDNFIGEHIVLLLTWPAAMAAAAGACE</sequence>
<comment type="caution">
    <text evidence="2">The sequence shown here is derived from an EMBL/GenBank/DDBJ whole genome shotgun (WGS) entry which is preliminary data.</text>
</comment>
<reference evidence="2" key="2">
    <citation type="submission" date="2021-02" db="EMBL/GenBank/DDBJ databases">
        <authorList>
            <person name="Kimball J.A."/>
            <person name="Haas M.W."/>
            <person name="Macchietto M."/>
            <person name="Kono T."/>
            <person name="Duquette J."/>
            <person name="Shao M."/>
        </authorList>
    </citation>
    <scope>NUCLEOTIDE SEQUENCE</scope>
    <source>
        <tissue evidence="2">Fresh leaf tissue</tissue>
    </source>
</reference>
<accession>A0A8J5WVX0</accession>
<keyword evidence="1" id="KW-1133">Transmembrane helix</keyword>
<dbReference type="AlphaFoldDB" id="A0A8J5WVX0"/>
<protein>
    <submittedName>
        <fullName evidence="2">Uncharacterized protein</fullName>
    </submittedName>
</protein>
<dbReference type="EMBL" id="JAAALK010000079">
    <property type="protein sequence ID" value="KAG8098153.1"/>
    <property type="molecule type" value="Genomic_DNA"/>
</dbReference>
<evidence type="ECO:0000256" key="1">
    <source>
        <dbReference type="SAM" id="Phobius"/>
    </source>
</evidence>
<reference evidence="2" key="1">
    <citation type="journal article" date="2021" name="bioRxiv">
        <title>Whole Genome Assembly and Annotation of Northern Wild Rice, Zizania palustris L., Supports a Whole Genome Duplication in the Zizania Genus.</title>
        <authorList>
            <person name="Haas M."/>
            <person name="Kono T."/>
            <person name="Macchietto M."/>
            <person name="Millas R."/>
            <person name="McGilp L."/>
            <person name="Shao M."/>
            <person name="Duquette J."/>
            <person name="Hirsch C.N."/>
            <person name="Kimball J."/>
        </authorList>
    </citation>
    <scope>NUCLEOTIDE SEQUENCE</scope>
    <source>
        <tissue evidence="2">Fresh leaf tissue</tissue>
    </source>
</reference>
<proteinExistence type="predicted"/>
<keyword evidence="1" id="KW-0472">Membrane</keyword>
<dbReference type="Proteomes" id="UP000729402">
    <property type="component" value="Unassembled WGS sequence"/>
</dbReference>
<feature type="transmembrane region" description="Helical" evidence="1">
    <location>
        <begin position="48"/>
        <end position="66"/>
    </location>
</feature>
<organism evidence="2 3">
    <name type="scientific">Zizania palustris</name>
    <name type="common">Northern wild rice</name>
    <dbReference type="NCBI Taxonomy" id="103762"/>
    <lineage>
        <taxon>Eukaryota</taxon>
        <taxon>Viridiplantae</taxon>
        <taxon>Streptophyta</taxon>
        <taxon>Embryophyta</taxon>
        <taxon>Tracheophyta</taxon>
        <taxon>Spermatophyta</taxon>
        <taxon>Magnoliopsida</taxon>
        <taxon>Liliopsida</taxon>
        <taxon>Poales</taxon>
        <taxon>Poaceae</taxon>
        <taxon>BOP clade</taxon>
        <taxon>Oryzoideae</taxon>
        <taxon>Oryzeae</taxon>
        <taxon>Zizaniinae</taxon>
        <taxon>Zizania</taxon>
    </lineage>
</organism>